<gene>
    <name evidence="1" type="ordered locus">BCAN_B0788</name>
</gene>
<accession>A9MC61</accession>
<evidence type="ECO:0000313" key="2">
    <source>
        <dbReference type="Proteomes" id="UP000001385"/>
    </source>
</evidence>
<dbReference type="AlphaFoldDB" id="A9MC61"/>
<evidence type="ECO:0000313" key="1">
    <source>
        <dbReference type="EMBL" id="ABX63948.1"/>
    </source>
</evidence>
<reference evidence="1 2" key="1">
    <citation type="submission" date="2007-10" db="EMBL/GenBank/DDBJ databases">
        <title>Brucella canis ATCC 23365 whole genome shotgun sequencing project.</title>
        <authorList>
            <person name="Setubal J.C."/>
            <person name="Bowns C."/>
            <person name="Boyle S."/>
            <person name="Crasta O.R."/>
            <person name="Czar M.J."/>
            <person name="Dharmanolla C."/>
            <person name="Gillespie J.J."/>
            <person name="Kenyon R.W."/>
            <person name="Lu J."/>
            <person name="Mane S."/>
            <person name="Mohapatra S."/>
            <person name="Nagrani S."/>
            <person name="Purkayastha A."/>
            <person name="Rajasimha H.K."/>
            <person name="Shallom J.M."/>
            <person name="Shallom S."/>
            <person name="Shukla M."/>
            <person name="Snyder E.E."/>
            <person name="Sobral B.W."/>
            <person name="Wattam A.R."/>
            <person name="Will R."/>
            <person name="Williams K."/>
            <person name="Yoo H."/>
            <person name="Bruce D."/>
            <person name="Detter C."/>
            <person name="Munk C."/>
            <person name="Brettin T.S."/>
        </authorList>
    </citation>
    <scope>NUCLEOTIDE SEQUENCE [LARGE SCALE GENOMIC DNA]</scope>
    <source>
        <strain evidence="2">ATCC 23365 / NCTC 10854 / RM-666</strain>
    </source>
</reference>
<sequence>MDRVGILNAFRSDRIAAIDTERHARHHGSIVGGQPERGFRNILWRGKPAKRNGAFQCCARFRRVFRQKHLQSLTVAFRRAQAIHTNVPLRKLQRHGFRGAHHPALGRAIPGETLARMQPRGRRRIDDNTAALMLHDRHDELRRIVKRLHVHRDDEIEIMLVHIGQRHVAVRETSIVDHNVDTAEFFKSSARHTLHVILARNIRLDGNAVTADIGKPVLDALHIHIGQNHPGTLGCKPARHAQTEAGTGAGDNRDLILQPIHVILLW</sequence>
<keyword evidence="2" id="KW-1185">Reference proteome</keyword>
<proteinExistence type="predicted"/>
<dbReference type="Proteomes" id="UP000001385">
    <property type="component" value="Chromosome II"/>
</dbReference>
<organism evidence="1 2">
    <name type="scientific">Brucella canis (strain ATCC 23365 / NCTC 10854 / RM-666)</name>
    <dbReference type="NCBI Taxonomy" id="483179"/>
    <lineage>
        <taxon>Bacteria</taxon>
        <taxon>Pseudomonadati</taxon>
        <taxon>Pseudomonadota</taxon>
        <taxon>Alphaproteobacteria</taxon>
        <taxon>Hyphomicrobiales</taxon>
        <taxon>Brucellaceae</taxon>
        <taxon>Brucella/Ochrobactrum group</taxon>
        <taxon>Brucella</taxon>
    </lineage>
</organism>
<dbReference type="EMBL" id="CP000873">
    <property type="protein sequence ID" value="ABX63948.1"/>
    <property type="molecule type" value="Genomic_DNA"/>
</dbReference>
<dbReference type="KEGG" id="bcs:BCAN_B0788"/>
<protein>
    <submittedName>
        <fullName evidence="1">Uncharacterized protein</fullName>
    </submittedName>
</protein>
<name>A9MC61_BRUC2</name>
<dbReference type="HOGENOM" id="CLU_1044569_0_0_5"/>